<sequence length="78" mass="7748">MAPRCNSGTGHPAACGSWATADLRRMLASSPASAPCGRKQPRNSSSAGGDSGQQPQETQETPGAAGAAPCVSPLVRAL</sequence>
<dbReference type="Proteomes" id="UP000269945">
    <property type="component" value="Unassembled WGS sequence"/>
</dbReference>
<feature type="compositionally biased region" description="Polar residues" evidence="1">
    <location>
        <begin position="42"/>
        <end position="61"/>
    </location>
</feature>
<feature type="non-terminal residue" evidence="2">
    <location>
        <position position="1"/>
    </location>
</feature>
<protein>
    <submittedName>
        <fullName evidence="2">Uncharacterized protein</fullName>
    </submittedName>
</protein>
<accession>A0A9X9LYZ6</accession>
<reference evidence="2 3" key="1">
    <citation type="submission" date="2018-10" db="EMBL/GenBank/DDBJ databases">
        <authorList>
            <person name="Ekblom R."/>
            <person name="Jareborg N."/>
        </authorList>
    </citation>
    <scope>NUCLEOTIDE SEQUENCE [LARGE SCALE GENOMIC DNA]</scope>
    <source>
        <tissue evidence="2">Muscle</tissue>
    </source>
</reference>
<feature type="region of interest" description="Disordered" evidence="1">
    <location>
        <begin position="28"/>
        <end position="78"/>
    </location>
</feature>
<organism evidence="2 3">
    <name type="scientific">Gulo gulo</name>
    <name type="common">Wolverine</name>
    <name type="synonym">Gluton</name>
    <dbReference type="NCBI Taxonomy" id="48420"/>
    <lineage>
        <taxon>Eukaryota</taxon>
        <taxon>Metazoa</taxon>
        <taxon>Chordata</taxon>
        <taxon>Craniata</taxon>
        <taxon>Vertebrata</taxon>
        <taxon>Euteleostomi</taxon>
        <taxon>Mammalia</taxon>
        <taxon>Eutheria</taxon>
        <taxon>Laurasiatheria</taxon>
        <taxon>Carnivora</taxon>
        <taxon>Caniformia</taxon>
        <taxon>Musteloidea</taxon>
        <taxon>Mustelidae</taxon>
        <taxon>Guloninae</taxon>
        <taxon>Gulo</taxon>
    </lineage>
</organism>
<keyword evidence="3" id="KW-1185">Reference proteome</keyword>
<gene>
    <name evidence="2" type="ORF">BN2614_LOCUS10</name>
</gene>
<dbReference type="AlphaFoldDB" id="A0A9X9LYZ6"/>
<evidence type="ECO:0000313" key="2">
    <source>
        <dbReference type="EMBL" id="VCX05324.1"/>
    </source>
</evidence>
<dbReference type="EMBL" id="CYRY02031024">
    <property type="protein sequence ID" value="VCX05324.1"/>
    <property type="molecule type" value="Genomic_DNA"/>
</dbReference>
<name>A0A9X9LYZ6_GULGU</name>
<comment type="caution">
    <text evidence="2">The sequence shown here is derived from an EMBL/GenBank/DDBJ whole genome shotgun (WGS) entry which is preliminary data.</text>
</comment>
<evidence type="ECO:0000313" key="3">
    <source>
        <dbReference type="Proteomes" id="UP000269945"/>
    </source>
</evidence>
<proteinExistence type="predicted"/>
<evidence type="ECO:0000256" key="1">
    <source>
        <dbReference type="SAM" id="MobiDB-lite"/>
    </source>
</evidence>